<accession>A0A2G4SLF5</accession>
<dbReference type="AlphaFoldDB" id="A0A2G4SLF5"/>
<keyword evidence="2" id="KW-1185">Reference proteome</keyword>
<protein>
    <submittedName>
        <fullName evidence="1">Uncharacterized protein</fullName>
    </submittedName>
</protein>
<dbReference type="RefSeq" id="XP_023463308.1">
    <property type="nucleotide sequence ID" value="XM_023615244.1"/>
</dbReference>
<organism evidence="1 2">
    <name type="scientific">Rhizopus microsporus ATCC 52813</name>
    <dbReference type="NCBI Taxonomy" id="1340429"/>
    <lineage>
        <taxon>Eukaryota</taxon>
        <taxon>Fungi</taxon>
        <taxon>Fungi incertae sedis</taxon>
        <taxon>Mucoromycota</taxon>
        <taxon>Mucoromycotina</taxon>
        <taxon>Mucoromycetes</taxon>
        <taxon>Mucorales</taxon>
        <taxon>Mucorineae</taxon>
        <taxon>Rhizopodaceae</taxon>
        <taxon>Rhizopus</taxon>
    </lineage>
</organism>
<name>A0A2G4SLF5_RHIZD</name>
<reference evidence="1 2" key="1">
    <citation type="journal article" date="2016" name="Proc. Natl. Acad. Sci. U.S.A.">
        <title>Lipid metabolic changes in an early divergent fungus govern the establishment of a mutualistic symbiosis with endobacteria.</title>
        <authorList>
            <person name="Lastovetsky O.A."/>
            <person name="Gaspar M.L."/>
            <person name="Mondo S.J."/>
            <person name="LaButti K.M."/>
            <person name="Sandor L."/>
            <person name="Grigoriev I.V."/>
            <person name="Henry S.A."/>
            <person name="Pawlowska T.E."/>
        </authorList>
    </citation>
    <scope>NUCLEOTIDE SEQUENCE [LARGE SCALE GENOMIC DNA]</scope>
    <source>
        <strain evidence="1 2">ATCC 52813</strain>
    </source>
</reference>
<dbReference type="Proteomes" id="UP000242254">
    <property type="component" value="Unassembled WGS sequence"/>
</dbReference>
<gene>
    <name evidence="1" type="ORF">RHIMIDRAFT_43543</name>
</gene>
<evidence type="ECO:0000313" key="2">
    <source>
        <dbReference type="Proteomes" id="UP000242254"/>
    </source>
</evidence>
<evidence type="ECO:0000313" key="1">
    <source>
        <dbReference type="EMBL" id="PHZ09600.1"/>
    </source>
</evidence>
<dbReference type="GeneID" id="35446232"/>
<dbReference type="EMBL" id="KZ303857">
    <property type="protein sequence ID" value="PHZ09600.1"/>
    <property type="molecule type" value="Genomic_DNA"/>
</dbReference>
<proteinExistence type="predicted"/>
<sequence>MDKPPEGPCCNTPINITLYYLIKLAISAHMYSIMYKTCSYNLICSILISDD</sequence>